<gene>
    <name evidence="1" type="ORF">GCM10007907_35540</name>
</gene>
<evidence type="ECO:0000313" key="1">
    <source>
        <dbReference type="EMBL" id="GLR14764.1"/>
    </source>
</evidence>
<dbReference type="EMBL" id="BSOG01000005">
    <property type="protein sequence ID" value="GLR14764.1"/>
    <property type="molecule type" value="Genomic_DNA"/>
</dbReference>
<evidence type="ECO:0000313" key="2">
    <source>
        <dbReference type="Proteomes" id="UP001156706"/>
    </source>
</evidence>
<proteinExistence type="predicted"/>
<evidence type="ECO:0008006" key="3">
    <source>
        <dbReference type="Google" id="ProtNLM"/>
    </source>
</evidence>
<dbReference type="InterPro" id="IPR009858">
    <property type="entry name" value="DUF1415"/>
</dbReference>
<reference evidence="2" key="1">
    <citation type="journal article" date="2019" name="Int. J. Syst. Evol. Microbiol.">
        <title>The Global Catalogue of Microorganisms (GCM) 10K type strain sequencing project: providing services to taxonomists for standard genome sequencing and annotation.</title>
        <authorList>
            <consortium name="The Broad Institute Genomics Platform"/>
            <consortium name="The Broad Institute Genome Sequencing Center for Infectious Disease"/>
            <person name="Wu L."/>
            <person name="Ma J."/>
        </authorList>
    </citation>
    <scope>NUCLEOTIDE SEQUENCE [LARGE SCALE GENOMIC DNA]</scope>
    <source>
        <strain evidence="2">NBRC 110044</strain>
    </source>
</reference>
<comment type="caution">
    <text evidence="1">The sequence shown here is derived from an EMBL/GenBank/DDBJ whole genome shotgun (WGS) entry which is preliminary data.</text>
</comment>
<dbReference type="Proteomes" id="UP001156706">
    <property type="component" value="Unassembled WGS sequence"/>
</dbReference>
<keyword evidence="2" id="KW-1185">Reference proteome</keyword>
<dbReference type="Pfam" id="PF07209">
    <property type="entry name" value="DUF1415"/>
    <property type="match status" value="1"/>
</dbReference>
<organism evidence="1 2">
    <name type="scientific">Chitinimonas prasina</name>
    <dbReference type="NCBI Taxonomy" id="1434937"/>
    <lineage>
        <taxon>Bacteria</taxon>
        <taxon>Pseudomonadati</taxon>
        <taxon>Pseudomonadota</taxon>
        <taxon>Betaproteobacteria</taxon>
        <taxon>Neisseriales</taxon>
        <taxon>Chitinibacteraceae</taxon>
        <taxon>Chitinimonas</taxon>
    </lineage>
</organism>
<name>A0ABQ5YLD3_9NEIS</name>
<sequence>MVAMPVDLSSRIASLIRFPYYAMTNEHESVITATRDWLEKAVIGLNLCPFAKAVYVKQQVRLVVSDARNLDALLEDLDRELDRLAEADPEELDTTLLIHPYILNDFLDYNEFLDVADGVVAEHELEGVIQIASFHPQYQFADTEPDDISNYSNRSPYPTLHLLREDSIDRAVAAFPDAADIFEKNIATLRELGQTGWDALGMTKASK</sequence>
<protein>
    <recommendedName>
        <fullName evidence="3">DUF1415 domain-containing protein</fullName>
    </recommendedName>
</protein>
<accession>A0ABQ5YLD3</accession>